<evidence type="ECO:0000313" key="10">
    <source>
        <dbReference type="Proteomes" id="UP000268230"/>
    </source>
</evidence>
<dbReference type="Pfam" id="PF02321">
    <property type="entry name" value="OEP"/>
    <property type="match status" value="2"/>
</dbReference>
<keyword evidence="6" id="KW-0472">Membrane</keyword>
<evidence type="ECO:0000256" key="5">
    <source>
        <dbReference type="ARBA" id="ARBA00022692"/>
    </source>
</evidence>
<keyword evidence="8" id="KW-0732">Signal</keyword>
<dbReference type="PANTHER" id="PTHR30026">
    <property type="entry name" value="OUTER MEMBRANE PROTEIN TOLC"/>
    <property type="match status" value="1"/>
</dbReference>
<dbReference type="OrthoDB" id="9813458at2"/>
<dbReference type="GO" id="GO:1990281">
    <property type="term" value="C:efflux pump complex"/>
    <property type="evidence" value="ECO:0007669"/>
    <property type="project" value="TreeGrafter"/>
</dbReference>
<dbReference type="InterPro" id="IPR010130">
    <property type="entry name" value="T1SS_OMP_TolC"/>
</dbReference>
<dbReference type="NCBIfam" id="TIGR01844">
    <property type="entry name" value="type_I_sec_TolC"/>
    <property type="match status" value="1"/>
</dbReference>
<feature type="chain" id="PRO_5018708224" evidence="8">
    <location>
        <begin position="22"/>
        <end position="461"/>
    </location>
</feature>
<gene>
    <name evidence="9" type="ORF">EJA05_02895</name>
</gene>
<proteinExistence type="inferred from homology"/>
<dbReference type="AlphaFoldDB" id="A0A3Q8TYV3"/>
<evidence type="ECO:0000256" key="8">
    <source>
        <dbReference type="SAM" id="SignalP"/>
    </source>
</evidence>
<evidence type="ECO:0000256" key="7">
    <source>
        <dbReference type="ARBA" id="ARBA00023237"/>
    </source>
</evidence>
<dbReference type="Proteomes" id="UP000268230">
    <property type="component" value="Chromosome"/>
</dbReference>
<evidence type="ECO:0000256" key="3">
    <source>
        <dbReference type="ARBA" id="ARBA00022448"/>
    </source>
</evidence>
<keyword evidence="4" id="KW-1134">Transmembrane beta strand</keyword>
<dbReference type="SUPFAM" id="SSF56954">
    <property type="entry name" value="Outer membrane efflux proteins (OEP)"/>
    <property type="match status" value="1"/>
</dbReference>
<organism evidence="9 10">
    <name type="scientific">Pseudomonas entomophila</name>
    <dbReference type="NCBI Taxonomy" id="312306"/>
    <lineage>
        <taxon>Bacteria</taxon>
        <taxon>Pseudomonadati</taxon>
        <taxon>Pseudomonadota</taxon>
        <taxon>Gammaproteobacteria</taxon>
        <taxon>Pseudomonadales</taxon>
        <taxon>Pseudomonadaceae</taxon>
        <taxon>Pseudomonas</taxon>
    </lineage>
</organism>
<dbReference type="GO" id="GO:0015562">
    <property type="term" value="F:efflux transmembrane transporter activity"/>
    <property type="evidence" value="ECO:0007669"/>
    <property type="project" value="InterPro"/>
</dbReference>
<dbReference type="InterPro" id="IPR003423">
    <property type="entry name" value="OMP_efflux"/>
</dbReference>
<dbReference type="KEGG" id="pory:EJA05_02895"/>
<protein>
    <submittedName>
        <fullName evidence="9">Channel protein TolC</fullName>
    </submittedName>
</protein>
<dbReference type="Gene3D" id="1.20.1600.10">
    <property type="entry name" value="Outer membrane efflux proteins (OEP)"/>
    <property type="match status" value="1"/>
</dbReference>
<reference evidence="9 10" key="1">
    <citation type="submission" date="2018-12" db="EMBL/GenBank/DDBJ databases">
        <authorList>
            <person name="Li S."/>
            <person name="Yang R."/>
            <person name="Chen G."/>
            <person name="Zou L."/>
            <person name="Zhang C."/>
            <person name="Chen Y."/>
            <person name="Liu Z."/>
            <person name="Li Y."/>
            <person name="Yan Y."/>
            <person name="Huang M."/>
            <person name="Chen T."/>
        </authorList>
    </citation>
    <scope>NUCLEOTIDE SEQUENCE [LARGE SCALE GENOMIC DNA]</scope>
    <source>
        <strain evidence="9 10">1257</strain>
    </source>
</reference>
<comment type="similarity">
    <text evidence="2">Belongs to the outer membrane factor (OMF) (TC 1.B.17) family.</text>
</comment>
<dbReference type="PANTHER" id="PTHR30026:SF20">
    <property type="entry name" value="OUTER MEMBRANE PROTEIN TOLC"/>
    <property type="match status" value="1"/>
</dbReference>
<evidence type="ECO:0000256" key="6">
    <source>
        <dbReference type="ARBA" id="ARBA00023136"/>
    </source>
</evidence>
<feature type="signal peptide" evidence="8">
    <location>
        <begin position="1"/>
        <end position="21"/>
    </location>
</feature>
<name>A0A3Q8TYV3_9PSED</name>
<evidence type="ECO:0000256" key="2">
    <source>
        <dbReference type="ARBA" id="ARBA00007613"/>
    </source>
</evidence>
<evidence type="ECO:0000256" key="4">
    <source>
        <dbReference type="ARBA" id="ARBA00022452"/>
    </source>
</evidence>
<evidence type="ECO:0000256" key="1">
    <source>
        <dbReference type="ARBA" id="ARBA00004442"/>
    </source>
</evidence>
<keyword evidence="3" id="KW-0813">Transport</keyword>
<accession>A0A3Q8TYV3</accession>
<keyword evidence="5" id="KW-0812">Transmembrane</keyword>
<keyword evidence="7" id="KW-0998">Cell outer membrane</keyword>
<sequence>MPIAARLLALALGCLALPTQADDLLSIYQEALHNDQQWSAAQAEHQAGLEAEVQARAGLLPELSLQAQNAWNRTQYQLDNEAMTHRRQSRTYSIQLVQPLFRWQNWVQYQQGSQQTALAISRYHQARQALLLRVAEAYFAILSAEASVDALRQQHAADTQQLASARKHFELGNVSIADVHEAQASADAALAASIKAASQVELARHGLARIIGRTPGPLQGLREGVSLAPPYPANIGAWLAAAQQDAYEVQTQALRLAIAQNEVRSRKAEHLPTLDLVASQGVQQQPNIGAARSDLTSVSLRLSLPLYAGGRPSSAVRQAQALSAQGEAQYEEAKRTAQLQVREAWLGVLDGRAQVQALEAARISARSALEANRLGYRVGVRVSIDVLEAQGRFTDIVQQLSRARYDTLQAQLRLKAAVGGLMESDLHEVNRLLGSTLARENEGEAPGAFAGKPAPTGYAVN</sequence>
<dbReference type="EMBL" id="CP034338">
    <property type="protein sequence ID" value="AZL66746.1"/>
    <property type="molecule type" value="Genomic_DNA"/>
</dbReference>
<comment type="subcellular location">
    <subcellularLocation>
        <location evidence="1">Cell outer membrane</location>
    </subcellularLocation>
</comment>
<dbReference type="GO" id="GO:0009279">
    <property type="term" value="C:cell outer membrane"/>
    <property type="evidence" value="ECO:0007669"/>
    <property type="project" value="UniProtKB-SubCell"/>
</dbReference>
<evidence type="ECO:0000313" key="9">
    <source>
        <dbReference type="EMBL" id="AZL66746.1"/>
    </source>
</evidence>
<dbReference type="GO" id="GO:0015288">
    <property type="term" value="F:porin activity"/>
    <property type="evidence" value="ECO:0007669"/>
    <property type="project" value="TreeGrafter"/>
</dbReference>
<dbReference type="InterPro" id="IPR051906">
    <property type="entry name" value="TolC-like"/>
</dbReference>